<dbReference type="Proteomes" id="UP000681720">
    <property type="component" value="Unassembled WGS sequence"/>
</dbReference>
<accession>A0A8S3EMP7</accession>
<gene>
    <name evidence="1" type="ORF">GIL414_LOCUS61157</name>
</gene>
<evidence type="ECO:0000313" key="1">
    <source>
        <dbReference type="EMBL" id="CAF5071700.1"/>
    </source>
</evidence>
<reference evidence="1" key="1">
    <citation type="submission" date="2021-02" db="EMBL/GenBank/DDBJ databases">
        <authorList>
            <person name="Nowell W R."/>
        </authorList>
    </citation>
    <scope>NUCLEOTIDE SEQUENCE</scope>
</reference>
<dbReference type="EMBL" id="CAJOBJ010239172">
    <property type="protein sequence ID" value="CAF5071700.1"/>
    <property type="molecule type" value="Genomic_DNA"/>
</dbReference>
<proteinExistence type="predicted"/>
<name>A0A8S3EMP7_9BILA</name>
<sequence>EELNLTETQSLEIDLLINNTRSLTNTKCTTTATTTTTTTTTTNTAIVVTDVINNFGMMKNG</sequence>
<organism evidence="1 2">
    <name type="scientific">Rotaria magnacalcarata</name>
    <dbReference type="NCBI Taxonomy" id="392030"/>
    <lineage>
        <taxon>Eukaryota</taxon>
        <taxon>Metazoa</taxon>
        <taxon>Spiralia</taxon>
        <taxon>Gnathifera</taxon>
        <taxon>Rotifera</taxon>
        <taxon>Eurotatoria</taxon>
        <taxon>Bdelloidea</taxon>
        <taxon>Philodinida</taxon>
        <taxon>Philodinidae</taxon>
        <taxon>Rotaria</taxon>
    </lineage>
</organism>
<feature type="non-terminal residue" evidence="1">
    <location>
        <position position="1"/>
    </location>
</feature>
<evidence type="ECO:0000313" key="2">
    <source>
        <dbReference type="Proteomes" id="UP000681720"/>
    </source>
</evidence>
<comment type="caution">
    <text evidence="1">The sequence shown here is derived from an EMBL/GenBank/DDBJ whole genome shotgun (WGS) entry which is preliminary data.</text>
</comment>
<dbReference type="AlphaFoldDB" id="A0A8S3EMP7"/>
<protein>
    <submittedName>
        <fullName evidence="1">Uncharacterized protein</fullName>
    </submittedName>
</protein>